<protein>
    <recommendedName>
        <fullName evidence="1">Glycosyltransferase 2-like domain-containing protein</fullName>
    </recommendedName>
</protein>
<dbReference type="PANTHER" id="PTHR43685:SF2">
    <property type="entry name" value="GLYCOSYLTRANSFERASE 2-LIKE DOMAIN-CONTAINING PROTEIN"/>
    <property type="match status" value="1"/>
</dbReference>
<gene>
    <name evidence="2" type="ORF">A5CPEGH6_16820</name>
</gene>
<evidence type="ECO:0000259" key="1">
    <source>
        <dbReference type="Pfam" id="PF00535"/>
    </source>
</evidence>
<dbReference type="Pfam" id="PF00535">
    <property type="entry name" value="Glycos_transf_2"/>
    <property type="match status" value="1"/>
</dbReference>
<dbReference type="Proteomes" id="UP000319374">
    <property type="component" value="Chromosome"/>
</dbReference>
<reference evidence="3" key="1">
    <citation type="submission" date="2019-06" db="EMBL/GenBank/DDBJ databases">
        <title>Alistipes onderdonkii subsp. vulgaris subsp. nov., Alistipes dispar sp. nov. and Alistipes communis sp. nov., isolated from human faeces, and creation of Alistipes onderdonkii subsp. onderdonkii subsp. nov.</title>
        <authorList>
            <person name="Sakamoto M."/>
            <person name="Ikeyama N."/>
            <person name="Ogata Y."/>
            <person name="Suda W."/>
            <person name="Iino T."/>
            <person name="Hattori M."/>
            <person name="Ohkuma M."/>
        </authorList>
    </citation>
    <scope>NUCLEOTIDE SEQUENCE [LARGE SCALE GENOMIC DNA]</scope>
    <source>
        <strain evidence="3">5CPEGH6</strain>
    </source>
</reference>
<dbReference type="InterPro" id="IPR050834">
    <property type="entry name" value="Glycosyltransf_2"/>
</dbReference>
<dbReference type="RefSeq" id="WP_141429019.1">
    <property type="nucleotide sequence ID" value="NZ_AP019736.1"/>
</dbReference>
<dbReference type="EMBL" id="AP019736">
    <property type="protein sequence ID" value="BBL07044.1"/>
    <property type="molecule type" value="Genomic_DNA"/>
</dbReference>
<dbReference type="InterPro" id="IPR001173">
    <property type="entry name" value="Glyco_trans_2-like"/>
</dbReference>
<dbReference type="OrthoDB" id="597270at2"/>
<dbReference type="SUPFAM" id="SSF53448">
    <property type="entry name" value="Nucleotide-diphospho-sugar transferases"/>
    <property type="match status" value="1"/>
</dbReference>
<keyword evidence="3" id="KW-1185">Reference proteome</keyword>
<accession>A0A4Y1X2S9</accession>
<dbReference type="KEGG" id="ada:A5CPEGH6_16820"/>
<dbReference type="InterPro" id="IPR029044">
    <property type="entry name" value="Nucleotide-diphossugar_trans"/>
</dbReference>
<evidence type="ECO:0000313" key="2">
    <source>
        <dbReference type="EMBL" id="BBL07044.1"/>
    </source>
</evidence>
<dbReference type="GeneID" id="98673669"/>
<dbReference type="CDD" id="cd00761">
    <property type="entry name" value="Glyco_tranf_GTA_type"/>
    <property type="match status" value="1"/>
</dbReference>
<name>A0A4Y1X2S9_9BACT</name>
<proteinExistence type="predicted"/>
<dbReference type="Gene3D" id="3.90.550.10">
    <property type="entry name" value="Spore Coat Polysaccharide Biosynthesis Protein SpsA, Chain A"/>
    <property type="match status" value="1"/>
</dbReference>
<dbReference type="PANTHER" id="PTHR43685">
    <property type="entry name" value="GLYCOSYLTRANSFERASE"/>
    <property type="match status" value="1"/>
</dbReference>
<feature type="domain" description="Glycosyltransferase 2-like" evidence="1">
    <location>
        <begin position="5"/>
        <end position="174"/>
    </location>
</feature>
<dbReference type="AlphaFoldDB" id="A0A4Y1X2S9"/>
<organism evidence="2 3">
    <name type="scientific">Alistipes dispar</name>
    <dbReference type="NCBI Taxonomy" id="2585119"/>
    <lineage>
        <taxon>Bacteria</taxon>
        <taxon>Pseudomonadati</taxon>
        <taxon>Bacteroidota</taxon>
        <taxon>Bacteroidia</taxon>
        <taxon>Bacteroidales</taxon>
        <taxon>Rikenellaceae</taxon>
        <taxon>Alistipes</taxon>
    </lineage>
</organism>
<sequence length="299" mass="33102">MIRLSLVIPTYNRAAPLLAALESVVRQDLPPQEWECVVVNNNSPDDTEARFGAFAAAHPGVTLRMVREESPGVSYARNRGLAEARGGIVVFIDDDERVNEGFLRAYADFFDSHPEAVVAGGRIVAEYPGGRPAWMSKWVEMPIANPMDFGDAVRPFPAGRVPGGGNMAFRRAGLEGFGGFDPSLGRANGELIGGEENDFFERLRRGGETIWYVPGAVMWHIIPPSKLTEEYFRRLSRNVGVSQRLRARIHGRMAKTCALEIAKWGATLLLALTMPPRKSRWLLRLRWGIARGIFCGPGR</sequence>
<evidence type="ECO:0000313" key="3">
    <source>
        <dbReference type="Proteomes" id="UP000319374"/>
    </source>
</evidence>